<dbReference type="Gene3D" id="1.10.238.10">
    <property type="entry name" value="EF-hand"/>
    <property type="match status" value="1"/>
</dbReference>
<sequence>MINDEEVLNSGGFLDSGSSSKYLMNTSVPRSYSSPLYSSQYDVDEEDPWGSIATFDPVADIRQHLTTNNSAAAVDEDILEEGVNAASVLVGVDLPEIFDTAYIRATPVGDRVALENLEKIIHLASLTPRTTEQIISLVVPSNALYVTRNEFNTALALVACAQKNMELSLLNVYQHRNDLPLPMISNLDLLTIPKSTSSSSIINDKKPTNKVNNNAVVDDPWRTTSSTTQAAMNGKPMVQVNGSTVIEEINHHPSTTTSSSTKSADTPAVTAPISLSEPKMTTKIDTSDWFTNVDNIKVNVAPEKEGFIFKHINYIVESQHRSSLVLRRFSDFFWLWEVLLKRYPCRLIPNLPPKKIGGRDDAFLESRRQGLSLFINFIARHPVLKKDAIFITFMTEPSEFLAWRRGNPPLVDEEFVRINDNLNPDDISSCIPRDLDDRLEKLEKSLPDLLNYYQTLYDVMETLARLGQSQTSELEHYGTTLNAMGMVEKHCYIPGCHACGEVTRGYDAVAKYMRQAGSILDQEASATVSGIMNQLKRHHDTLLAFKDILERRKKFAAHQIDTLAKRIASNKAKVNQHRGVPGLEADVARLDEMIQIDQERLTFQQRRILFIRYCLASELTFVHKQQAFVSVLYQDYVHEKLQYSRRIVDNWKALEVLTCSMPELEEFE</sequence>
<evidence type="ECO:0000256" key="2">
    <source>
        <dbReference type="ARBA" id="ARBA00004287"/>
    </source>
</evidence>
<dbReference type="InterPro" id="IPR001683">
    <property type="entry name" value="PX_dom"/>
</dbReference>
<dbReference type="GO" id="GO:0042147">
    <property type="term" value="P:retrograde transport, endosome to Golgi"/>
    <property type="evidence" value="ECO:0007669"/>
    <property type="project" value="InterPro"/>
</dbReference>
<dbReference type="Gene3D" id="1.20.1270.60">
    <property type="entry name" value="Arfaptin homology (AH) domain/BAR domain"/>
    <property type="match status" value="1"/>
</dbReference>
<evidence type="ECO:0000256" key="7">
    <source>
        <dbReference type="ARBA" id="ARBA00022490"/>
    </source>
</evidence>
<name>A0A1X2HZ70_9FUNG</name>
<dbReference type="AlphaFoldDB" id="A0A1X2HZ70"/>
<dbReference type="GO" id="GO:0016020">
    <property type="term" value="C:membrane"/>
    <property type="evidence" value="ECO:0007669"/>
    <property type="project" value="UniProtKB-SubCell"/>
</dbReference>
<dbReference type="SUPFAM" id="SSF103657">
    <property type="entry name" value="BAR/IMD domain-like"/>
    <property type="match status" value="1"/>
</dbReference>
<dbReference type="PANTHER" id="PTHR47554">
    <property type="entry name" value="SORTING NEXIN MVP1"/>
    <property type="match status" value="1"/>
</dbReference>
<dbReference type="Proteomes" id="UP000193560">
    <property type="component" value="Unassembled WGS sequence"/>
</dbReference>
<comment type="similarity">
    <text evidence="4">Belongs to the sorting nexin family.</text>
</comment>
<dbReference type="InterPro" id="IPR045734">
    <property type="entry name" value="Snx8_BAR_dom"/>
</dbReference>
<dbReference type="SMART" id="SM00312">
    <property type="entry name" value="PX"/>
    <property type="match status" value="1"/>
</dbReference>
<evidence type="ECO:0000256" key="5">
    <source>
        <dbReference type="ARBA" id="ARBA00014268"/>
    </source>
</evidence>
<keyword evidence="8" id="KW-0653">Protein transport</keyword>
<keyword evidence="6" id="KW-0813">Transport</keyword>
<dbReference type="GO" id="GO:0005768">
    <property type="term" value="C:endosome"/>
    <property type="evidence" value="ECO:0007669"/>
    <property type="project" value="TreeGrafter"/>
</dbReference>
<feature type="domain" description="PX" evidence="11">
    <location>
        <begin position="292"/>
        <end position="400"/>
    </location>
</feature>
<dbReference type="InterPro" id="IPR027267">
    <property type="entry name" value="AH/BAR_dom_sf"/>
</dbReference>
<dbReference type="STRING" id="90262.A0A1X2HZ70"/>
<proteinExistence type="inferred from homology"/>
<reference evidence="12 13" key="1">
    <citation type="submission" date="2016-07" db="EMBL/GenBank/DDBJ databases">
        <title>Pervasive Adenine N6-methylation of Active Genes in Fungi.</title>
        <authorList>
            <consortium name="DOE Joint Genome Institute"/>
            <person name="Mondo S.J."/>
            <person name="Dannebaum R.O."/>
            <person name="Kuo R.C."/>
            <person name="Labutti K."/>
            <person name="Haridas S."/>
            <person name="Kuo A."/>
            <person name="Salamov A."/>
            <person name="Ahrendt S.R."/>
            <person name="Lipzen A."/>
            <person name="Sullivan W."/>
            <person name="Andreopoulos W.B."/>
            <person name="Clum A."/>
            <person name="Lindquist E."/>
            <person name="Daum C."/>
            <person name="Ramamoorthy G.K."/>
            <person name="Gryganskyi A."/>
            <person name="Culley D."/>
            <person name="Magnuson J.K."/>
            <person name="James T.Y."/>
            <person name="O'Malley M.A."/>
            <person name="Stajich J.E."/>
            <person name="Spatafora J.W."/>
            <person name="Visel A."/>
            <person name="Grigoriev I.V."/>
        </authorList>
    </citation>
    <scope>NUCLEOTIDE SEQUENCE [LARGE SCALE GENOMIC DNA]</scope>
    <source>
        <strain evidence="12 13">NRRL 1336</strain>
    </source>
</reference>
<comment type="subcellular location">
    <subcellularLocation>
        <location evidence="3">Cytoplasm</location>
    </subcellularLocation>
    <subcellularLocation>
        <location evidence="2">Membrane</location>
        <topology evidence="2">Peripheral membrane protein</topology>
        <orientation evidence="2">Cytoplasmic side</orientation>
    </subcellularLocation>
</comment>
<dbReference type="CDD" id="cd06866">
    <property type="entry name" value="PX_SNX8_Mvp1p_like"/>
    <property type="match status" value="1"/>
</dbReference>
<dbReference type="SUPFAM" id="SSF64268">
    <property type="entry name" value="PX domain"/>
    <property type="match status" value="1"/>
</dbReference>
<dbReference type="PROSITE" id="PS50195">
    <property type="entry name" value="PX"/>
    <property type="match status" value="1"/>
</dbReference>
<evidence type="ECO:0000256" key="9">
    <source>
        <dbReference type="ARBA" id="ARBA00023136"/>
    </source>
</evidence>
<dbReference type="GO" id="GO:0005829">
    <property type="term" value="C:cytosol"/>
    <property type="evidence" value="ECO:0007669"/>
    <property type="project" value="GOC"/>
</dbReference>
<comment type="function">
    <text evidence="1">Required for vacuolar protein sorting.</text>
</comment>
<dbReference type="Pfam" id="PF00787">
    <property type="entry name" value="PX"/>
    <property type="match status" value="1"/>
</dbReference>
<dbReference type="GO" id="GO:0032266">
    <property type="term" value="F:phosphatidylinositol-3-phosphate binding"/>
    <property type="evidence" value="ECO:0007669"/>
    <property type="project" value="TreeGrafter"/>
</dbReference>
<evidence type="ECO:0000313" key="12">
    <source>
        <dbReference type="EMBL" id="ORZ05850.1"/>
    </source>
</evidence>
<dbReference type="Pfam" id="PF19566">
    <property type="entry name" value="Snx8_BAR_dom"/>
    <property type="match status" value="1"/>
</dbReference>
<feature type="region of interest" description="Disordered" evidence="10">
    <location>
        <begin position="201"/>
        <end position="229"/>
    </location>
</feature>
<evidence type="ECO:0000256" key="4">
    <source>
        <dbReference type="ARBA" id="ARBA00010883"/>
    </source>
</evidence>
<evidence type="ECO:0000313" key="13">
    <source>
        <dbReference type="Proteomes" id="UP000193560"/>
    </source>
</evidence>
<organism evidence="12 13">
    <name type="scientific">Absidia repens</name>
    <dbReference type="NCBI Taxonomy" id="90262"/>
    <lineage>
        <taxon>Eukaryota</taxon>
        <taxon>Fungi</taxon>
        <taxon>Fungi incertae sedis</taxon>
        <taxon>Mucoromycota</taxon>
        <taxon>Mucoromycotina</taxon>
        <taxon>Mucoromycetes</taxon>
        <taxon>Mucorales</taxon>
        <taxon>Cunninghamellaceae</taxon>
        <taxon>Absidia</taxon>
    </lineage>
</organism>
<dbReference type="PANTHER" id="PTHR47554:SF1">
    <property type="entry name" value="SORTING NEXIN MVP1"/>
    <property type="match status" value="1"/>
</dbReference>
<dbReference type="Gene3D" id="3.30.1520.10">
    <property type="entry name" value="Phox-like domain"/>
    <property type="match status" value="1"/>
</dbReference>
<keyword evidence="13" id="KW-1185">Reference proteome</keyword>
<dbReference type="InterPro" id="IPR028662">
    <property type="entry name" value="SNX8/Mvp1"/>
</dbReference>
<dbReference type="GO" id="GO:0006623">
    <property type="term" value="P:protein targeting to vacuole"/>
    <property type="evidence" value="ECO:0007669"/>
    <property type="project" value="TreeGrafter"/>
</dbReference>
<evidence type="ECO:0000256" key="8">
    <source>
        <dbReference type="ARBA" id="ARBA00022927"/>
    </source>
</evidence>
<evidence type="ECO:0000259" key="11">
    <source>
        <dbReference type="PROSITE" id="PS50195"/>
    </source>
</evidence>
<dbReference type="EMBL" id="MCGE01000042">
    <property type="protein sequence ID" value="ORZ05850.1"/>
    <property type="molecule type" value="Genomic_DNA"/>
</dbReference>
<protein>
    <recommendedName>
        <fullName evidence="5">Sorting nexin MVP1</fullName>
    </recommendedName>
</protein>
<evidence type="ECO:0000256" key="3">
    <source>
        <dbReference type="ARBA" id="ARBA00004496"/>
    </source>
</evidence>
<evidence type="ECO:0000256" key="6">
    <source>
        <dbReference type="ARBA" id="ARBA00022448"/>
    </source>
</evidence>
<dbReference type="InterPro" id="IPR035704">
    <property type="entry name" value="SNX8/Mvp1_PX"/>
</dbReference>
<dbReference type="InterPro" id="IPR036871">
    <property type="entry name" value="PX_dom_sf"/>
</dbReference>
<keyword evidence="7" id="KW-0963">Cytoplasm</keyword>
<accession>A0A1X2HZ70</accession>
<keyword evidence="9" id="KW-0472">Membrane</keyword>
<gene>
    <name evidence="12" type="ORF">BCR42DRAFT_427885</name>
</gene>
<dbReference type="OrthoDB" id="10064318at2759"/>
<comment type="caution">
    <text evidence="12">The sequence shown here is derived from an EMBL/GenBank/DDBJ whole genome shotgun (WGS) entry which is preliminary data.</text>
</comment>
<evidence type="ECO:0000256" key="1">
    <source>
        <dbReference type="ARBA" id="ARBA00002474"/>
    </source>
</evidence>
<evidence type="ECO:0000256" key="10">
    <source>
        <dbReference type="SAM" id="MobiDB-lite"/>
    </source>
</evidence>